<dbReference type="Proteomes" id="UP001589693">
    <property type="component" value="Unassembled WGS sequence"/>
</dbReference>
<evidence type="ECO:0000256" key="6">
    <source>
        <dbReference type="SAM" id="Phobius"/>
    </source>
</evidence>
<dbReference type="Gene3D" id="3.40.30.10">
    <property type="entry name" value="Glutaredoxin"/>
    <property type="match status" value="1"/>
</dbReference>
<comment type="similarity">
    <text evidence="1">Belongs to the thioredoxin family. DsbA subfamily.</text>
</comment>
<evidence type="ECO:0000259" key="7">
    <source>
        <dbReference type="Pfam" id="PF13462"/>
    </source>
</evidence>
<dbReference type="CDD" id="cd02972">
    <property type="entry name" value="DsbA_family"/>
    <property type="match status" value="1"/>
</dbReference>
<feature type="domain" description="Thioredoxin-like fold" evidence="7">
    <location>
        <begin position="78"/>
        <end position="239"/>
    </location>
</feature>
<sequence length="254" mass="26709">MGGAQRNARNKKKQAASAVAAARGTSSDRNKVIIGVVVVVLLAVGVIGGVLLTNQAAGAIPVVEAKADYPVQRQDGVVVVGKDTAKATIDVYADFLCPACGQFEKIYGEQIEEKVTAGELKVRYHLLPYLVRMSNPEGYSRDAANAALCAADGGKFSTYFASLFGKQPSEGGKGYDDDRLVELGKAVGAGGDFEQCVRGNRHDAAGETELNAFVNNPAYQDAEGRTGTPTVAFNGKKIDIREGGWLDKIVNPAG</sequence>
<keyword evidence="3" id="KW-0560">Oxidoreductase</keyword>
<dbReference type="InterPro" id="IPR012336">
    <property type="entry name" value="Thioredoxin-like_fold"/>
</dbReference>
<keyword evidence="6" id="KW-1133">Transmembrane helix</keyword>
<accession>A0ABV6A471</accession>
<evidence type="ECO:0000256" key="4">
    <source>
        <dbReference type="ARBA" id="ARBA00023157"/>
    </source>
</evidence>
<organism evidence="8 9">
    <name type="scientific">Allokutzneria oryzae</name>
    <dbReference type="NCBI Taxonomy" id="1378989"/>
    <lineage>
        <taxon>Bacteria</taxon>
        <taxon>Bacillati</taxon>
        <taxon>Actinomycetota</taxon>
        <taxon>Actinomycetes</taxon>
        <taxon>Pseudonocardiales</taxon>
        <taxon>Pseudonocardiaceae</taxon>
        <taxon>Allokutzneria</taxon>
    </lineage>
</organism>
<keyword evidence="9" id="KW-1185">Reference proteome</keyword>
<evidence type="ECO:0000256" key="2">
    <source>
        <dbReference type="ARBA" id="ARBA00022729"/>
    </source>
</evidence>
<keyword evidence="4" id="KW-1015">Disulfide bond</keyword>
<keyword evidence="5" id="KW-0676">Redox-active center</keyword>
<dbReference type="PANTHER" id="PTHR13887:SF14">
    <property type="entry name" value="DISULFIDE BOND FORMATION PROTEIN D"/>
    <property type="match status" value="1"/>
</dbReference>
<dbReference type="SUPFAM" id="SSF52833">
    <property type="entry name" value="Thioredoxin-like"/>
    <property type="match status" value="1"/>
</dbReference>
<reference evidence="8 9" key="1">
    <citation type="submission" date="2024-09" db="EMBL/GenBank/DDBJ databases">
        <authorList>
            <person name="Sun Q."/>
            <person name="Mori K."/>
        </authorList>
    </citation>
    <scope>NUCLEOTIDE SEQUENCE [LARGE SCALE GENOMIC DNA]</scope>
    <source>
        <strain evidence="8 9">TBRC 7907</strain>
    </source>
</reference>
<dbReference type="RefSeq" id="WP_377857617.1">
    <property type="nucleotide sequence ID" value="NZ_JBHLZU010000020.1"/>
</dbReference>
<evidence type="ECO:0000256" key="5">
    <source>
        <dbReference type="ARBA" id="ARBA00023284"/>
    </source>
</evidence>
<evidence type="ECO:0000256" key="1">
    <source>
        <dbReference type="ARBA" id="ARBA00005791"/>
    </source>
</evidence>
<dbReference type="Pfam" id="PF13462">
    <property type="entry name" value="Thioredoxin_4"/>
    <property type="match status" value="1"/>
</dbReference>
<proteinExistence type="inferred from homology"/>
<evidence type="ECO:0000313" key="8">
    <source>
        <dbReference type="EMBL" id="MFB9907470.1"/>
    </source>
</evidence>
<dbReference type="InterPro" id="IPR036249">
    <property type="entry name" value="Thioredoxin-like_sf"/>
</dbReference>
<dbReference type="PANTHER" id="PTHR13887">
    <property type="entry name" value="GLUTATHIONE S-TRANSFERASE KAPPA"/>
    <property type="match status" value="1"/>
</dbReference>
<comment type="caution">
    <text evidence="8">The sequence shown here is derived from an EMBL/GenBank/DDBJ whole genome shotgun (WGS) entry which is preliminary data.</text>
</comment>
<name>A0ABV6A471_9PSEU</name>
<keyword evidence="6" id="KW-0812">Transmembrane</keyword>
<protein>
    <submittedName>
        <fullName evidence="8">DsbA family protein</fullName>
    </submittedName>
</protein>
<evidence type="ECO:0000313" key="9">
    <source>
        <dbReference type="Proteomes" id="UP001589693"/>
    </source>
</evidence>
<keyword evidence="2" id="KW-0732">Signal</keyword>
<feature type="transmembrane region" description="Helical" evidence="6">
    <location>
        <begin position="32"/>
        <end position="52"/>
    </location>
</feature>
<dbReference type="EMBL" id="JBHLZU010000020">
    <property type="protein sequence ID" value="MFB9907470.1"/>
    <property type="molecule type" value="Genomic_DNA"/>
</dbReference>
<gene>
    <name evidence="8" type="ORF">ACFFQA_26345</name>
</gene>
<evidence type="ECO:0000256" key="3">
    <source>
        <dbReference type="ARBA" id="ARBA00023002"/>
    </source>
</evidence>
<keyword evidence="6" id="KW-0472">Membrane</keyword>